<comment type="caution">
    <text evidence="11">The sequence shown here is derived from an EMBL/GenBank/DDBJ whole genome shotgun (WGS) entry which is preliminary data.</text>
</comment>
<dbReference type="Proteomes" id="UP000076078">
    <property type="component" value="Unassembled WGS sequence"/>
</dbReference>
<evidence type="ECO:0000256" key="7">
    <source>
        <dbReference type="PIRSR" id="PIRSR601577-1"/>
    </source>
</evidence>
<dbReference type="OrthoDB" id="527990at2759"/>
<proteinExistence type="inferred from homology"/>
<feature type="chain" id="PRO_5007593267" description="Peptidase M8" evidence="10">
    <location>
        <begin position="22"/>
        <end position="662"/>
    </location>
</feature>
<keyword evidence="12" id="KW-1185">Reference proteome</keyword>
<evidence type="ECO:0000256" key="4">
    <source>
        <dbReference type="ARBA" id="ARBA00022801"/>
    </source>
</evidence>
<dbReference type="FunFam" id="3.90.132.10:FF:000001">
    <property type="entry name" value="leishmanolysin-like peptidase isoform X2"/>
    <property type="match status" value="1"/>
</dbReference>
<gene>
    <name evidence="11" type="ORF">DLAC_06775</name>
</gene>
<evidence type="ECO:0000256" key="3">
    <source>
        <dbReference type="ARBA" id="ARBA00022723"/>
    </source>
</evidence>
<keyword evidence="4" id="KW-0378">Hydrolase</keyword>
<dbReference type="GO" id="GO:0005737">
    <property type="term" value="C:cytoplasm"/>
    <property type="evidence" value="ECO:0007669"/>
    <property type="project" value="TreeGrafter"/>
</dbReference>
<sequence>MKSYLFIVIILLSVISNNVNANNFDNRINNIIDRHYSKLIKSLKTQNLELRDFQEDISKQEIPTPMKGYECDHDKIQTQPTAAQMQAYKKLHDDLMISQGASAHDNSRLRQVSEADEVGNIRINFDTTKFSSNNDANYACYSVGQVVTVNTDYDPSATLPACSDTSASPCRYTCTVNDILDSSLANLITQSIIGAIDEILTEFITVDRIQGNLILQADLQCHYGLYTPATVQSPGLANTDYYVMATLRPSKSSGTIASAKACIFPNNGVYVTGRPVAGMINFSPRYFRNFISNPAGLTFREFTRVGLHEFVHALGFSSFFYPSYTNSAGQRYSTVPGQAVTYSGTTPAGVPFNNGVRNYFNTPTVMAFGKAHYNCQSYKGQELENAGGGGTAGSHWEKRQTGEELMLGFIQPSMPLTRLTLSLLQDSGWYGVEFDMAEQLLWGKKLGCAWNSGCTATSWNFPGMWCSSQNVVTGCSPTRAGKGACKVVSYGQSLAPANQHFVDPTLGGVDDIADYCPFYSETEYCQDESKQSSANTQIGETYSLTSKCFEFTFSNDDGMACLSQRCSATNVLEIQVAGTWYQCPNSTSSIVANGYTVPCPSYFYPCEDTIIPNTTTTTTPTSSSPSSSTTSPSSSDVSISTSIYSNLSLLSLLIILILTLLV</sequence>
<comment type="similarity">
    <text evidence="1">Belongs to the peptidase M8 family.</text>
</comment>
<evidence type="ECO:0000256" key="6">
    <source>
        <dbReference type="ARBA" id="ARBA00023049"/>
    </source>
</evidence>
<feature type="active site" evidence="7">
    <location>
        <position position="309"/>
    </location>
</feature>
<reference evidence="11 12" key="1">
    <citation type="submission" date="2015-12" db="EMBL/GenBank/DDBJ databases">
        <title>Dictyostelia acquired genes for synthesis and detection of signals that induce cell-type specialization by lateral gene transfer from prokaryotes.</title>
        <authorList>
            <person name="Gloeckner G."/>
            <person name="Schaap P."/>
        </authorList>
    </citation>
    <scope>NUCLEOTIDE SEQUENCE [LARGE SCALE GENOMIC DNA]</scope>
    <source>
        <strain evidence="11 12">TK</strain>
    </source>
</reference>
<dbReference type="InterPro" id="IPR001577">
    <property type="entry name" value="Peptidase_M8"/>
</dbReference>
<dbReference type="SUPFAM" id="SSF55486">
    <property type="entry name" value="Metalloproteases ('zincins'), catalytic domain"/>
    <property type="match status" value="1"/>
</dbReference>
<evidence type="ECO:0000256" key="9">
    <source>
        <dbReference type="SAM" id="MobiDB-lite"/>
    </source>
</evidence>
<evidence type="ECO:0008006" key="13">
    <source>
        <dbReference type="Google" id="ProtNLM"/>
    </source>
</evidence>
<dbReference type="Gene3D" id="3.90.132.10">
    <property type="entry name" value="Leishmanolysin , domain 2"/>
    <property type="match status" value="1"/>
</dbReference>
<dbReference type="OMA" id="SGEMESW"/>
<feature type="binding site" evidence="8">
    <location>
        <position position="395"/>
    </location>
    <ligand>
        <name>Zn(2+)</name>
        <dbReference type="ChEBI" id="CHEBI:29105"/>
        <note>catalytic</note>
    </ligand>
</feature>
<dbReference type="GO" id="GO:0006508">
    <property type="term" value="P:proteolysis"/>
    <property type="evidence" value="ECO:0007669"/>
    <property type="project" value="UniProtKB-KW"/>
</dbReference>
<name>A0A151ZEB5_TIELA</name>
<evidence type="ECO:0000256" key="2">
    <source>
        <dbReference type="ARBA" id="ARBA00022670"/>
    </source>
</evidence>
<accession>A0A151ZEB5</accession>
<dbReference type="GO" id="GO:0016020">
    <property type="term" value="C:membrane"/>
    <property type="evidence" value="ECO:0007669"/>
    <property type="project" value="InterPro"/>
</dbReference>
<dbReference type="AlphaFoldDB" id="A0A151ZEB5"/>
<dbReference type="GO" id="GO:0046872">
    <property type="term" value="F:metal ion binding"/>
    <property type="evidence" value="ECO:0007669"/>
    <property type="project" value="UniProtKB-KW"/>
</dbReference>
<evidence type="ECO:0000256" key="10">
    <source>
        <dbReference type="SAM" id="SignalP"/>
    </source>
</evidence>
<evidence type="ECO:0000256" key="8">
    <source>
        <dbReference type="PIRSR" id="PIRSR601577-2"/>
    </source>
</evidence>
<feature type="region of interest" description="Disordered" evidence="9">
    <location>
        <begin position="615"/>
        <end position="636"/>
    </location>
</feature>
<dbReference type="Gene3D" id="3.10.170.20">
    <property type="match status" value="1"/>
</dbReference>
<organism evidence="11 12">
    <name type="scientific">Tieghemostelium lacteum</name>
    <name type="common">Slime mold</name>
    <name type="synonym">Dictyostelium lacteum</name>
    <dbReference type="NCBI Taxonomy" id="361077"/>
    <lineage>
        <taxon>Eukaryota</taxon>
        <taxon>Amoebozoa</taxon>
        <taxon>Evosea</taxon>
        <taxon>Eumycetozoa</taxon>
        <taxon>Dictyostelia</taxon>
        <taxon>Dictyosteliales</taxon>
        <taxon>Raperosteliaceae</taxon>
        <taxon>Tieghemostelium</taxon>
    </lineage>
</organism>
<keyword evidence="5 8" id="KW-0862">Zinc</keyword>
<dbReference type="Gene3D" id="2.10.55.10">
    <property type="entry name" value="Leishmanolysin domain 3"/>
    <property type="match status" value="1"/>
</dbReference>
<feature type="binding site" evidence="8">
    <location>
        <position position="312"/>
    </location>
    <ligand>
        <name>Zn(2+)</name>
        <dbReference type="ChEBI" id="CHEBI:29105"/>
        <note>catalytic</note>
    </ligand>
</feature>
<dbReference type="GO" id="GO:0004222">
    <property type="term" value="F:metalloendopeptidase activity"/>
    <property type="evidence" value="ECO:0007669"/>
    <property type="project" value="InterPro"/>
</dbReference>
<keyword evidence="6 8" id="KW-0482">Metalloprotease</keyword>
<comment type="cofactor">
    <cofactor evidence="8">
        <name>Zn(2+)</name>
        <dbReference type="ChEBI" id="CHEBI:29105"/>
    </cofactor>
    <text evidence="8">Binds 1 zinc ion per subunit.</text>
</comment>
<evidence type="ECO:0000313" key="11">
    <source>
        <dbReference type="EMBL" id="KYQ92291.1"/>
    </source>
</evidence>
<dbReference type="PANTHER" id="PTHR10942:SF0">
    <property type="entry name" value="LEISHMANOLYSIN-LIKE PEPTIDASE"/>
    <property type="match status" value="1"/>
</dbReference>
<dbReference type="PANTHER" id="PTHR10942">
    <property type="entry name" value="LEISHMANOLYSIN-LIKE PEPTIDASE"/>
    <property type="match status" value="1"/>
</dbReference>
<protein>
    <recommendedName>
        <fullName evidence="13">Peptidase M8</fullName>
    </recommendedName>
</protein>
<dbReference type="EMBL" id="LODT01000030">
    <property type="protein sequence ID" value="KYQ92291.1"/>
    <property type="molecule type" value="Genomic_DNA"/>
</dbReference>
<evidence type="ECO:0000256" key="5">
    <source>
        <dbReference type="ARBA" id="ARBA00022833"/>
    </source>
</evidence>
<feature type="binding site" evidence="8">
    <location>
        <position position="308"/>
    </location>
    <ligand>
        <name>Zn(2+)</name>
        <dbReference type="ChEBI" id="CHEBI:29105"/>
        <note>catalytic</note>
    </ligand>
</feature>
<dbReference type="GO" id="GO:0007155">
    <property type="term" value="P:cell adhesion"/>
    <property type="evidence" value="ECO:0007669"/>
    <property type="project" value="InterPro"/>
</dbReference>
<evidence type="ECO:0000256" key="1">
    <source>
        <dbReference type="ARBA" id="ARBA00005860"/>
    </source>
</evidence>
<keyword evidence="3 8" id="KW-0479">Metal-binding</keyword>
<feature type="signal peptide" evidence="10">
    <location>
        <begin position="1"/>
        <end position="21"/>
    </location>
</feature>
<dbReference type="InParanoid" id="A0A151ZEB5"/>
<evidence type="ECO:0000313" key="12">
    <source>
        <dbReference type="Proteomes" id="UP000076078"/>
    </source>
</evidence>
<keyword evidence="10" id="KW-0732">Signal</keyword>
<keyword evidence="2" id="KW-0645">Protease</keyword>
<dbReference type="Pfam" id="PF01457">
    <property type="entry name" value="Peptidase_M8"/>
    <property type="match status" value="1"/>
</dbReference>